<dbReference type="RefSeq" id="XP_024343614.1">
    <property type="nucleotide sequence ID" value="XM_024482479.1"/>
</dbReference>
<dbReference type="InterPro" id="IPR000008">
    <property type="entry name" value="C2_dom"/>
</dbReference>
<evidence type="ECO:0000313" key="4">
    <source>
        <dbReference type="EMBL" id="OSX66820.1"/>
    </source>
</evidence>
<keyword evidence="2" id="KW-0812">Transmembrane</keyword>
<feature type="transmembrane region" description="Helical" evidence="2">
    <location>
        <begin position="394"/>
        <end position="424"/>
    </location>
</feature>
<feature type="transmembrane region" description="Helical" evidence="2">
    <location>
        <begin position="318"/>
        <end position="343"/>
    </location>
</feature>
<dbReference type="EMBL" id="KZ110591">
    <property type="protein sequence ID" value="OSX66820.1"/>
    <property type="molecule type" value="Genomic_DNA"/>
</dbReference>
<proteinExistence type="predicted"/>
<organism evidence="4 5">
    <name type="scientific">Postia placenta MAD-698-R-SB12</name>
    <dbReference type="NCBI Taxonomy" id="670580"/>
    <lineage>
        <taxon>Eukaryota</taxon>
        <taxon>Fungi</taxon>
        <taxon>Dikarya</taxon>
        <taxon>Basidiomycota</taxon>
        <taxon>Agaricomycotina</taxon>
        <taxon>Agaricomycetes</taxon>
        <taxon>Polyporales</taxon>
        <taxon>Adustoporiaceae</taxon>
        <taxon>Rhodonia</taxon>
    </lineage>
</organism>
<feature type="compositionally biased region" description="Polar residues" evidence="1">
    <location>
        <begin position="144"/>
        <end position="155"/>
    </location>
</feature>
<evidence type="ECO:0000259" key="3">
    <source>
        <dbReference type="PROSITE" id="PS50004"/>
    </source>
</evidence>
<evidence type="ECO:0000256" key="1">
    <source>
        <dbReference type="SAM" id="MobiDB-lite"/>
    </source>
</evidence>
<feature type="region of interest" description="Disordered" evidence="1">
    <location>
        <begin position="476"/>
        <end position="522"/>
    </location>
</feature>
<keyword evidence="2" id="KW-1133">Transmembrane helix</keyword>
<feature type="compositionally biased region" description="Basic and acidic residues" evidence="1">
    <location>
        <begin position="491"/>
        <end position="522"/>
    </location>
</feature>
<name>A0A1X6NE85_9APHY</name>
<keyword evidence="2" id="KW-0472">Membrane</keyword>
<feature type="compositionally biased region" description="Low complexity" evidence="1">
    <location>
        <begin position="221"/>
        <end position="235"/>
    </location>
</feature>
<sequence>MHTADSWYLTVVRTQGLLFIRPAKSWRPVVSVGVVDPHQTYEVALGSDGQNPNLQKPFVLRDVDHSSQLDIQVWHKPSSKNRKKRHLVGSAYVSLGEVIRRQQQPGSDLDLHLNCPPPQKRSPTIKANHQRRTILTIRVYPPSSALSTGITSSGSLEDEDERLSETSSESPSETLVTPTVDGHEDTWPQEAEQTACADGHQLRRRRRRIKGYSLDSEAEDGNSSSSDSHISQHANYPPTPEPYEYSHVGFDEVESPQCTASSLGTPTPLPRYAERAVEDVTLSFAEAVVDSFAPYRELRHAELEADFDKVLGRLLTEWYVVGASLLAIAGIDAAIFGLAPGSILPVDGIAQHIVAIGAVAAGLGIAIISWFLVLYSSANAVKFQRLARDVYGSYFFFCLTCRLPTLCMFLSALALTLFLLIVAWSAAPSAVLVLSFLAGVLVSLQYLVFGCHRAFNFVIWACRGAWRVLGAGRGSAAAADSSRPPRRPHAQPHEERPVEISELRVDEPRADERIPEKAHFPR</sequence>
<dbReference type="AlphaFoldDB" id="A0A1X6NE85"/>
<gene>
    <name evidence="4" type="ORF">POSPLADRAFT_1072046</name>
</gene>
<feature type="region of interest" description="Disordered" evidence="1">
    <location>
        <begin position="138"/>
        <end position="246"/>
    </location>
</feature>
<dbReference type="GeneID" id="36327428"/>
<dbReference type="OrthoDB" id="2642524at2759"/>
<keyword evidence="5" id="KW-1185">Reference proteome</keyword>
<reference evidence="4 5" key="1">
    <citation type="submission" date="2017-04" db="EMBL/GenBank/DDBJ databases">
        <title>Genome Sequence of the Model Brown-Rot Fungus Postia placenta SB12.</title>
        <authorList>
            <consortium name="DOE Joint Genome Institute"/>
            <person name="Gaskell J."/>
            <person name="Kersten P."/>
            <person name="Larrondo L.F."/>
            <person name="Canessa P."/>
            <person name="Martinez D."/>
            <person name="Hibbett D."/>
            <person name="Schmoll M."/>
            <person name="Kubicek C.P."/>
            <person name="Martinez A.T."/>
            <person name="Yadav J."/>
            <person name="Master E."/>
            <person name="Magnuson J.K."/>
            <person name="James T."/>
            <person name="Yaver D."/>
            <person name="Berka R."/>
            <person name="Labutti K."/>
            <person name="Lipzen A."/>
            <person name="Aerts A."/>
            <person name="Barry K."/>
            <person name="Henrissat B."/>
            <person name="Blanchette R."/>
            <person name="Grigoriev I."/>
            <person name="Cullen D."/>
        </authorList>
    </citation>
    <scope>NUCLEOTIDE SEQUENCE [LARGE SCALE GENOMIC DNA]</scope>
    <source>
        <strain evidence="4 5">MAD-698-R-SB12</strain>
    </source>
</reference>
<feature type="transmembrane region" description="Helical" evidence="2">
    <location>
        <begin position="430"/>
        <end position="449"/>
    </location>
</feature>
<dbReference type="PROSITE" id="PS50004">
    <property type="entry name" value="C2"/>
    <property type="match status" value="1"/>
</dbReference>
<dbReference type="Proteomes" id="UP000194127">
    <property type="component" value="Unassembled WGS sequence"/>
</dbReference>
<accession>A0A1X6NE85</accession>
<feature type="transmembrane region" description="Helical" evidence="2">
    <location>
        <begin position="349"/>
        <end position="373"/>
    </location>
</feature>
<evidence type="ECO:0000256" key="2">
    <source>
        <dbReference type="SAM" id="Phobius"/>
    </source>
</evidence>
<protein>
    <recommendedName>
        <fullName evidence="3">C2 domain-containing protein</fullName>
    </recommendedName>
</protein>
<feature type="domain" description="C2" evidence="3">
    <location>
        <begin position="1"/>
        <end position="108"/>
    </location>
</feature>
<dbReference type="STRING" id="670580.A0A1X6NE85"/>
<feature type="compositionally biased region" description="Low complexity" evidence="1">
    <location>
        <begin position="165"/>
        <end position="179"/>
    </location>
</feature>
<evidence type="ECO:0000313" key="5">
    <source>
        <dbReference type="Proteomes" id="UP000194127"/>
    </source>
</evidence>